<feature type="transmembrane region" description="Helical" evidence="1">
    <location>
        <begin position="346"/>
        <end position="364"/>
    </location>
</feature>
<evidence type="ECO:0008006" key="5">
    <source>
        <dbReference type="Google" id="ProtNLM"/>
    </source>
</evidence>
<feature type="transmembrane region" description="Helical" evidence="1">
    <location>
        <begin position="193"/>
        <end position="214"/>
    </location>
</feature>
<feature type="transmembrane region" description="Helical" evidence="1">
    <location>
        <begin position="160"/>
        <end position="186"/>
    </location>
</feature>
<feature type="transmembrane region" description="Helical" evidence="1">
    <location>
        <begin position="71"/>
        <end position="95"/>
    </location>
</feature>
<keyword evidence="1" id="KW-1133">Transmembrane helix</keyword>
<organism evidence="3 4">
    <name type="scientific">Actinomadura meridiana</name>
    <dbReference type="NCBI Taxonomy" id="559626"/>
    <lineage>
        <taxon>Bacteria</taxon>
        <taxon>Bacillati</taxon>
        <taxon>Actinomycetota</taxon>
        <taxon>Actinomycetes</taxon>
        <taxon>Streptosporangiales</taxon>
        <taxon>Thermomonosporaceae</taxon>
        <taxon>Actinomadura</taxon>
    </lineage>
</organism>
<keyword evidence="1" id="KW-0812">Transmembrane</keyword>
<gene>
    <name evidence="3" type="ORF">GCM10022254_23100</name>
</gene>
<dbReference type="Proteomes" id="UP001501710">
    <property type="component" value="Unassembled WGS sequence"/>
</dbReference>
<dbReference type="EMBL" id="BAABAS010000005">
    <property type="protein sequence ID" value="GAA4229809.1"/>
    <property type="molecule type" value="Genomic_DNA"/>
</dbReference>
<evidence type="ECO:0000313" key="4">
    <source>
        <dbReference type="Proteomes" id="UP001501710"/>
    </source>
</evidence>
<sequence>MAGTVAQLVMRLWLASSHRAPAANPDETGYLVAARWMAGFPSGDLSGCTLYQGGYSLLLTPVYWVTRDPAAVYRIVMAINALIGAALFPLGYAAARRLGLGRRAALPVVFAAVLLPASTFFGAWALADAVLPTLALAWLLVLDRFVRNGRVWDAVGASALASYAAMVHSRGAVIVAVHVLVLVAVAVTGRRRVLRAVIGGGAVVIAGYAAGAALNARVRAEMYPSGARDLAANLESRITTVPGQEWALSGAAGQLWYLVVATWGLAGIGLAVTTVVLVRRRTPVPDRIMAGTLLTATLAIAYASSAALPDEHRVGNFAYGRYLSCLALVHTLVGAVALLRSGHRAAMRLAAAALLAVGATAWWVTAYAGERLRTHRFISFDFPETTFLTGDRTALHLPEVTLTGSAALCGFLALSRLGRRYGPVAVAAGLAAINFAALMFAMAPGPRHDRPAPPFPGPEAGGVVADVSLHWALRISLVHPVWWTRVGFIDTRHGGRPAPGVCTVVVPQPDGTPAEATWPAHPAGWWPHAGRRAWSLGWVSWHAPSCDAPR</sequence>
<feature type="transmembrane region" description="Helical" evidence="1">
    <location>
        <begin position="320"/>
        <end position="339"/>
    </location>
</feature>
<feature type="transmembrane region" description="Helical" evidence="1">
    <location>
        <begin position="107"/>
        <end position="140"/>
    </location>
</feature>
<proteinExistence type="predicted"/>
<reference evidence="4" key="1">
    <citation type="journal article" date="2019" name="Int. J. Syst. Evol. Microbiol.">
        <title>The Global Catalogue of Microorganisms (GCM) 10K type strain sequencing project: providing services to taxonomists for standard genome sequencing and annotation.</title>
        <authorList>
            <consortium name="The Broad Institute Genomics Platform"/>
            <consortium name="The Broad Institute Genome Sequencing Center for Infectious Disease"/>
            <person name="Wu L."/>
            <person name="Ma J."/>
        </authorList>
    </citation>
    <scope>NUCLEOTIDE SEQUENCE [LARGE SCALE GENOMIC DNA]</scope>
    <source>
        <strain evidence="4">JCM 17440</strain>
    </source>
</reference>
<accession>A0ABP8BXX3</accession>
<keyword evidence="1" id="KW-0472">Membrane</keyword>
<name>A0ABP8BXX3_9ACTN</name>
<feature type="transmembrane region" description="Helical" evidence="1">
    <location>
        <begin position="395"/>
        <end position="414"/>
    </location>
</feature>
<evidence type="ECO:0000256" key="2">
    <source>
        <dbReference type="SAM" id="SignalP"/>
    </source>
</evidence>
<keyword evidence="4" id="KW-1185">Reference proteome</keyword>
<keyword evidence="2" id="KW-0732">Signal</keyword>
<comment type="caution">
    <text evidence="3">The sequence shown here is derived from an EMBL/GenBank/DDBJ whole genome shotgun (WGS) entry which is preliminary data.</text>
</comment>
<evidence type="ECO:0000313" key="3">
    <source>
        <dbReference type="EMBL" id="GAA4229809.1"/>
    </source>
</evidence>
<feature type="signal peptide" evidence="2">
    <location>
        <begin position="1"/>
        <end position="22"/>
    </location>
</feature>
<evidence type="ECO:0000256" key="1">
    <source>
        <dbReference type="SAM" id="Phobius"/>
    </source>
</evidence>
<protein>
    <recommendedName>
        <fullName evidence="5">Integral membrane protein</fullName>
    </recommendedName>
</protein>
<feature type="transmembrane region" description="Helical" evidence="1">
    <location>
        <begin position="255"/>
        <end position="278"/>
    </location>
</feature>
<feature type="chain" id="PRO_5047319951" description="Integral membrane protein" evidence="2">
    <location>
        <begin position="23"/>
        <end position="550"/>
    </location>
</feature>
<feature type="transmembrane region" description="Helical" evidence="1">
    <location>
        <begin position="290"/>
        <end position="308"/>
    </location>
</feature>
<feature type="transmembrane region" description="Helical" evidence="1">
    <location>
        <begin position="421"/>
        <end position="443"/>
    </location>
</feature>